<keyword evidence="1" id="KW-1133">Transmembrane helix</keyword>
<reference evidence="2" key="2">
    <citation type="journal article" date="2021" name="PeerJ">
        <title>Extensive microbial diversity within the chicken gut microbiome revealed by metagenomics and culture.</title>
        <authorList>
            <person name="Gilroy R."/>
            <person name="Ravi A."/>
            <person name="Getino M."/>
            <person name="Pursley I."/>
            <person name="Horton D.L."/>
            <person name="Alikhan N.F."/>
            <person name="Baker D."/>
            <person name="Gharbi K."/>
            <person name="Hall N."/>
            <person name="Watson M."/>
            <person name="Adriaenssens E.M."/>
            <person name="Foster-Nyarko E."/>
            <person name="Jarju S."/>
            <person name="Secka A."/>
            <person name="Antonio M."/>
            <person name="Oren A."/>
            <person name="Chaudhuri R.R."/>
            <person name="La Ragione R."/>
            <person name="Hildebrand F."/>
            <person name="Pallen M.J."/>
        </authorList>
    </citation>
    <scope>NUCLEOTIDE SEQUENCE</scope>
    <source>
        <strain evidence="2">1748</strain>
    </source>
</reference>
<dbReference type="EMBL" id="JADING010000076">
    <property type="protein sequence ID" value="MBO8414373.1"/>
    <property type="molecule type" value="Genomic_DNA"/>
</dbReference>
<organism evidence="2 3">
    <name type="scientific">Candidatus Scatoplasma merdavium</name>
    <dbReference type="NCBI Taxonomy" id="2840932"/>
    <lineage>
        <taxon>Bacteria</taxon>
        <taxon>Bacillati</taxon>
        <taxon>Bacillota</taxon>
        <taxon>Bacilli</taxon>
        <taxon>Bacillales</taxon>
        <taxon>Candidatus Scatoplasma</taxon>
    </lineage>
</organism>
<keyword evidence="1" id="KW-0472">Membrane</keyword>
<evidence type="ECO:0000256" key="1">
    <source>
        <dbReference type="SAM" id="Phobius"/>
    </source>
</evidence>
<name>A0A9D9D899_9BACL</name>
<evidence type="ECO:0000313" key="2">
    <source>
        <dbReference type="EMBL" id="MBO8414373.1"/>
    </source>
</evidence>
<dbReference type="AlphaFoldDB" id="A0A9D9D899"/>
<proteinExistence type="predicted"/>
<feature type="transmembrane region" description="Helical" evidence="1">
    <location>
        <begin position="71"/>
        <end position="91"/>
    </location>
</feature>
<feature type="transmembrane region" description="Helical" evidence="1">
    <location>
        <begin position="29"/>
        <end position="51"/>
    </location>
</feature>
<comment type="caution">
    <text evidence="2">The sequence shown here is derived from an EMBL/GenBank/DDBJ whole genome shotgun (WGS) entry which is preliminary data.</text>
</comment>
<keyword evidence="1" id="KW-0812">Transmembrane</keyword>
<reference evidence="2" key="1">
    <citation type="submission" date="2020-10" db="EMBL/GenBank/DDBJ databases">
        <authorList>
            <person name="Gilroy R."/>
        </authorList>
    </citation>
    <scope>NUCLEOTIDE SEQUENCE</scope>
    <source>
        <strain evidence="2">1748</strain>
    </source>
</reference>
<sequence>MLNKVISFFKPKCEHDFVSRIKAIPAGDIVEISLEFVLMVILLVCDINFIYNLSNGITFFGDGWHSYEIGLTIFLAVLVLILLFCLIKQIFYTDYITKKENTVEKTVQNGRVIEREKHDNKEN</sequence>
<evidence type="ECO:0000313" key="3">
    <source>
        <dbReference type="Proteomes" id="UP000823629"/>
    </source>
</evidence>
<protein>
    <submittedName>
        <fullName evidence="2">Uncharacterized protein</fullName>
    </submittedName>
</protein>
<dbReference type="Proteomes" id="UP000823629">
    <property type="component" value="Unassembled WGS sequence"/>
</dbReference>
<gene>
    <name evidence="2" type="ORF">IAC78_02715</name>
</gene>
<accession>A0A9D9D899</accession>